<comment type="caution">
    <text evidence="1">The sequence shown here is derived from an EMBL/GenBank/DDBJ whole genome shotgun (WGS) entry which is preliminary data.</text>
</comment>
<organism evidence="1">
    <name type="scientific">marine sediment metagenome</name>
    <dbReference type="NCBI Taxonomy" id="412755"/>
    <lineage>
        <taxon>unclassified sequences</taxon>
        <taxon>metagenomes</taxon>
        <taxon>ecological metagenomes</taxon>
    </lineage>
</organism>
<evidence type="ECO:0000313" key="1">
    <source>
        <dbReference type="EMBL" id="GAG69233.1"/>
    </source>
</evidence>
<accession>X1A921</accession>
<evidence type="ECO:0008006" key="2">
    <source>
        <dbReference type="Google" id="ProtNLM"/>
    </source>
</evidence>
<dbReference type="EMBL" id="BART01004298">
    <property type="protein sequence ID" value="GAG69233.1"/>
    <property type="molecule type" value="Genomic_DNA"/>
</dbReference>
<reference evidence="1" key="1">
    <citation type="journal article" date="2014" name="Front. Microbiol.">
        <title>High frequency of phylogenetically diverse reductive dehalogenase-homologous genes in deep subseafloor sedimentary metagenomes.</title>
        <authorList>
            <person name="Kawai M."/>
            <person name="Futagami T."/>
            <person name="Toyoda A."/>
            <person name="Takaki Y."/>
            <person name="Nishi S."/>
            <person name="Hori S."/>
            <person name="Arai W."/>
            <person name="Tsubouchi T."/>
            <person name="Morono Y."/>
            <person name="Uchiyama I."/>
            <person name="Ito T."/>
            <person name="Fujiyama A."/>
            <person name="Inagaki F."/>
            <person name="Takami H."/>
        </authorList>
    </citation>
    <scope>NUCLEOTIDE SEQUENCE</scope>
    <source>
        <strain evidence="1">Expedition CK06-06</strain>
    </source>
</reference>
<proteinExistence type="predicted"/>
<sequence length="295" mass="32803">TPKKGAKIIQEKYKNTLLKSKIGFIITPGPSFLPGAMEDMKPMDSFFAHKFKRIFGVIGALIQKNMGKQGYGVTEYADVILEILSNNGVDELIGGATYEMDVNPNFQFQGNQVYQNALVGTVISSDSLEFGHGWTFDKSQKHKNYMVTDYLKGGYIQKIDNKPASDKFLDEIDTTRELYDEAFSRYSYASLLYLTAVLLENGEYSPYVCASHPALKGLITSIPNSKLNGKPFKTELFTQSGSGIKSSAYECAIKARENIENPLFGIFVNCSNRLIIAGDKIEEENIMIKKALGET</sequence>
<name>X1A921_9ZZZZ</name>
<gene>
    <name evidence="1" type="ORF">S01H4_10937</name>
</gene>
<dbReference type="AlphaFoldDB" id="X1A921"/>
<feature type="non-terminal residue" evidence="1">
    <location>
        <position position="295"/>
    </location>
</feature>
<protein>
    <recommendedName>
        <fullName evidence="2">FIST domain-containing protein</fullName>
    </recommendedName>
</protein>
<feature type="non-terminal residue" evidence="1">
    <location>
        <position position="1"/>
    </location>
</feature>